<evidence type="ECO:0000256" key="6">
    <source>
        <dbReference type="HAMAP-Rule" id="MF_00167"/>
    </source>
</evidence>
<evidence type="ECO:0000256" key="4">
    <source>
        <dbReference type="ARBA" id="ARBA00022845"/>
    </source>
</evidence>
<dbReference type="GO" id="GO:0006109">
    <property type="term" value="P:regulation of carbohydrate metabolic process"/>
    <property type="evidence" value="ECO:0007669"/>
    <property type="project" value="InterPro"/>
</dbReference>
<reference evidence="7" key="2">
    <citation type="submission" date="2013-06" db="EMBL/GenBank/DDBJ databases">
        <title>Draft genome sequence of Clostridium hylemonae (DSM 15053).</title>
        <authorList>
            <person name="Sudarsanam P."/>
            <person name="Ley R."/>
            <person name="Guruge J."/>
            <person name="Turnbaugh P.J."/>
            <person name="Mahowald M."/>
            <person name="Liep D."/>
            <person name="Gordon J."/>
        </authorList>
    </citation>
    <scope>NUCLEOTIDE SEQUENCE</scope>
    <source>
        <strain evidence="7">DSM 15053</strain>
    </source>
</reference>
<dbReference type="GO" id="GO:0006402">
    <property type="term" value="P:mRNA catabolic process"/>
    <property type="evidence" value="ECO:0007669"/>
    <property type="project" value="InterPro"/>
</dbReference>
<evidence type="ECO:0000256" key="2">
    <source>
        <dbReference type="ARBA" id="ARBA00022491"/>
    </source>
</evidence>
<accession>C0C1K9</accession>
<dbReference type="PANTHER" id="PTHR34984">
    <property type="entry name" value="CARBON STORAGE REGULATOR"/>
    <property type="match status" value="1"/>
</dbReference>
<dbReference type="AlphaFoldDB" id="C0C1K9"/>
<keyword evidence="1 6" id="KW-0963">Cytoplasm</keyword>
<organism evidence="7 8">
    <name type="scientific">[Clostridium] hylemonae DSM 15053</name>
    <dbReference type="NCBI Taxonomy" id="553973"/>
    <lineage>
        <taxon>Bacteria</taxon>
        <taxon>Bacillati</taxon>
        <taxon>Bacillota</taxon>
        <taxon>Clostridia</taxon>
        <taxon>Lachnospirales</taxon>
        <taxon>Lachnospiraceae</taxon>
    </lineage>
</organism>
<name>C0C1K9_9FIRM</name>
<dbReference type="HOGENOM" id="CLU_164837_0_0_9"/>
<comment type="similarity">
    <text evidence="6">Belongs to the CsrA/RsmA family.</text>
</comment>
<comment type="subcellular location">
    <subcellularLocation>
        <location evidence="6">Cytoplasm</location>
    </subcellularLocation>
</comment>
<dbReference type="InterPro" id="IPR003751">
    <property type="entry name" value="CsrA"/>
</dbReference>
<dbReference type="HAMAP" id="MF_00167">
    <property type="entry name" value="CsrA"/>
    <property type="match status" value="1"/>
</dbReference>
<evidence type="ECO:0000313" key="7">
    <source>
        <dbReference type="EMBL" id="EEG74023.1"/>
    </source>
</evidence>
<proteinExistence type="inferred from homology"/>
<dbReference type="RefSeq" id="WP_006443376.1">
    <property type="nucleotide sequence ID" value="NZ_CP036524.1"/>
</dbReference>
<dbReference type="GO" id="GO:0005829">
    <property type="term" value="C:cytosol"/>
    <property type="evidence" value="ECO:0007669"/>
    <property type="project" value="TreeGrafter"/>
</dbReference>
<keyword evidence="3 6" id="KW-1005">Bacterial flagellum biogenesis</keyword>
<sequence length="78" mass="8534">MLVLQRKKGESLLLGDDIQISVVDIGADTVRLAIEAPKDVKILRKELAEAAIANQEAVADQEQIQKIKSILSSDRHSV</sequence>
<evidence type="ECO:0000313" key="8">
    <source>
        <dbReference type="Proteomes" id="UP000004893"/>
    </source>
</evidence>
<dbReference type="Gene3D" id="2.60.40.4380">
    <property type="entry name" value="Translational regulator CsrA"/>
    <property type="match status" value="1"/>
</dbReference>
<comment type="function">
    <text evidence="6">A translational regulator that binds mRNA to regulate translation initiation and/or mRNA stability. Usually binds in the 5'-UTR at or near the Shine-Dalgarno sequence preventing ribosome-binding, thus repressing translation. Its main target seems to be the major flagellin gene, while its function is anatagonized by FliW.</text>
</comment>
<keyword evidence="8" id="KW-1185">Reference proteome</keyword>
<dbReference type="InterPro" id="IPR036107">
    <property type="entry name" value="CsrA_sf"/>
</dbReference>
<dbReference type="OrthoDB" id="9809061at2"/>
<evidence type="ECO:0000256" key="5">
    <source>
        <dbReference type="ARBA" id="ARBA00022884"/>
    </source>
</evidence>
<keyword evidence="5 6" id="KW-0694">RNA-binding</keyword>
<evidence type="ECO:0000256" key="1">
    <source>
        <dbReference type="ARBA" id="ARBA00022490"/>
    </source>
</evidence>
<dbReference type="eggNOG" id="COG1551">
    <property type="taxonomic scope" value="Bacteria"/>
</dbReference>
<keyword evidence="4 6" id="KW-0810">Translation regulation</keyword>
<comment type="subunit">
    <text evidence="6">Homodimer; the beta-strands of each monomer intercalate to form a hydrophobic core, while the alpha-helices form wings that extend away from the core.</text>
</comment>
<reference evidence="7" key="1">
    <citation type="submission" date="2009-02" db="EMBL/GenBank/DDBJ databases">
        <authorList>
            <person name="Fulton L."/>
            <person name="Clifton S."/>
            <person name="Fulton B."/>
            <person name="Xu J."/>
            <person name="Minx P."/>
            <person name="Pepin K.H."/>
            <person name="Johnson M."/>
            <person name="Bhonagiri V."/>
            <person name="Nash W.E."/>
            <person name="Mardis E.R."/>
            <person name="Wilson R.K."/>
        </authorList>
    </citation>
    <scope>NUCLEOTIDE SEQUENCE [LARGE SCALE GENOMIC DNA]</scope>
    <source>
        <strain evidence="7">DSM 15053</strain>
    </source>
</reference>
<dbReference type="GO" id="GO:0044781">
    <property type="term" value="P:bacterial-type flagellum organization"/>
    <property type="evidence" value="ECO:0007669"/>
    <property type="project" value="UniProtKB-KW"/>
</dbReference>
<dbReference type="GO" id="GO:0048027">
    <property type="term" value="F:mRNA 5'-UTR binding"/>
    <property type="evidence" value="ECO:0007669"/>
    <property type="project" value="UniProtKB-UniRule"/>
</dbReference>
<dbReference type="GO" id="GO:0045947">
    <property type="term" value="P:negative regulation of translational initiation"/>
    <property type="evidence" value="ECO:0007669"/>
    <property type="project" value="UniProtKB-UniRule"/>
</dbReference>
<dbReference type="GO" id="GO:1902208">
    <property type="term" value="P:regulation of bacterial-type flagellum assembly"/>
    <property type="evidence" value="ECO:0007669"/>
    <property type="project" value="UniProtKB-UniRule"/>
</dbReference>
<gene>
    <name evidence="6 7" type="primary">csrA</name>
    <name evidence="7" type="ORF">CLOHYLEM_06029</name>
</gene>
<evidence type="ECO:0000256" key="3">
    <source>
        <dbReference type="ARBA" id="ARBA00022795"/>
    </source>
</evidence>
<dbReference type="EMBL" id="ABYI02000022">
    <property type="protein sequence ID" value="EEG74023.1"/>
    <property type="molecule type" value="Genomic_DNA"/>
</dbReference>
<comment type="caution">
    <text evidence="7">The sequence shown here is derived from an EMBL/GenBank/DDBJ whole genome shotgun (WGS) entry which is preliminary data.</text>
</comment>
<keyword evidence="2 6" id="KW-0678">Repressor</keyword>
<protein>
    <recommendedName>
        <fullName evidence="6">Translational regulator CsrA</fullName>
    </recommendedName>
</protein>
<dbReference type="PANTHER" id="PTHR34984:SF1">
    <property type="entry name" value="CARBON STORAGE REGULATOR"/>
    <property type="match status" value="1"/>
</dbReference>
<dbReference type="Pfam" id="PF02599">
    <property type="entry name" value="CsrA"/>
    <property type="match status" value="1"/>
</dbReference>
<dbReference type="Proteomes" id="UP000004893">
    <property type="component" value="Unassembled WGS sequence"/>
</dbReference>
<dbReference type="STRING" id="553973.CLOHYLEM_06029"/>
<dbReference type="SUPFAM" id="SSF117130">
    <property type="entry name" value="CsrA-like"/>
    <property type="match status" value="1"/>
</dbReference>